<feature type="domain" description="HTH lysR-type" evidence="5">
    <location>
        <begin position="1"/>
        <end position="58"/>
    </location>
</feature>
<name>A0A4Q9DP26_9BACL</name>
<dbReference type="SUPFAM" id="SSF53850">
    <property type="entry name" value="Periplasmic binding protein-like II"/>
    <property type="match status" value="1"/>
</dbReference>
<dbReference type="RefSeq" id="WP_131015240.1">
    <property type="nucleotide sequence ID" value="NZ_SIRE01000014.1"/>
</dbReference>
<evidence type="ECO:0000256" key="4">
    <source>
        <dbReference type="ARBA" id="ARBA00023163"/>
    </source>
</evidence>
<evidence type="ECO:0000313" key="7">
    <source>
        <dbReference type="Proteomes" id="UP000293142"/>
    </source>
</evidence>
<dbReference type="Pfam" id="PF00126">
    <property type="entry name" value="HTH_1"/>
    <property type="match status" value="1"/>
</dbReference>
<dbReference type="InterPro" id="IPR036390">
    <property type="entry name" value="WH_DNA-bd_sf"/>
</dbReference>
<dbReference type="Gene3D" id="3.40.190.10">
    <property type="entry name" value="Periplasmic binding protein-like II"/>
    <property type="match status" value="2"/>
</dbReference>
<dbReference type="Gene3D" id="1.10.10.10">
    <property type="entry name" value="Winged helix-like DNA-binding domain superfamily/Winged helix DNA-binding domain"/>
    <property type="match status" value="1"/>
</dbReference>
<dbReference type="SUPFAM" id="SSF46785">
    <property type="entry name" value="Winged helix' DNA-binding domain"/>
    <property type="match status" value="1"/>
</dbReference>
<dbReference type="CDD" id="cd05466">
    <property type="entry name" value="PBP2_LTTR_substrate"/>
    <property type="match status" value="1"/>
</dbReference>
<dbReference type="OrthoDB" id="9785745at2"/>
<dbReference type="GO" id="GO:0003677">
    <property type="term" value="F:DNA binding"/>
    <property type="evidence" value="ECO:0007669"/>
    <property type="project" value="UniProtKB-KW"/>
</dbReference>
<dbReference type="GO" id="GO:0032993">
    <property type="term" value="C:protein-DNA complex"/>
    <property type="evidence" value="ECO:0007669"/>
    <property type="project" value="TreeGrafter"/>
</dbReference>
<keyword evidence="3" id="KW-0238">DNA-binding</keyword>
<comment type="caution">
    <text evidence="6">The sequence shown here is derived from an EMBL/GenBank/DDBJ whole genome shotgun (WGS) entry which is preliminary data.</text>
</comment>
<dbReference type="EMBL" id="SIRE01000014">
    <property type="protein sequence ID" value="TBL76333.1"/>
    <property type="molecule type" value="Genomic_DNA"/>
</dbReference>
<dbReference type="Pfam" id="PF03466">
    <property type="entry name" value="LysR_substrate"/>
    <property type="match status" value="1"/>
</dbReference>
<reference evidence="6 7" key="1">
    <citation type="submission" date="2019-02" db="EMBL/GenBank/DDBJ databases">
        <title>Paenibacillus sp. nov., isolated from surface-sterilized tissue of Thalictrum simplex L.</title>
        <authorList>
            <person name="Tuo L."/>
        </authorList>
    </citation>
    <scope>NUCLEOTIDE SEQUENCE [LARGE SCALE GENOMIC DNA]</scope>
    <source>
        <strain evidence="6 7">N2SHLJ1</strain>
    </source>
</reference>
<accession>A0A4Q9DP26</accession>
<protein>
    <submittedName>
        <fullName evidence="6">LysR family transcriptional regulator</fullName>
    </submittedName>
</protein>
<organism evidence="6 7">
    <name type="scientific">Paenibacillus thalictri</name>
    <dbReference type="NCBI Taxonomy" id="2527873"/>
    <lineage>
        <taxon>Bacteria</taxon>
        <taxon>Bacillati</taxon>
        <taxon>Bacillota</taxon>
        <taxon>Bacilli</taxon>
        <taxon>Bacillales</taxon>
        <taxon>Paenibacillaceae</taxon>
        <taxon>Paenibacillus</taxon>
    </lineage>
</organism>
<sequence>MDIESLKFFMTIAEGSTYHDAADKHNISASSLSKAIRRLENELHVELFDRSGRSVKLTPAGKSLYDSLQELAPVYAQMMMNLRKYSNVITCWAMPSASVLRFQYLVEKFAKAHPHIHIDLVSSNNPSSLYEAAEKGNVDLAFVHQSFADPTYYDITFLRDDYLLAVLPPDHPLADAGVIRFADLRNDNIILNKWKIEALNGFFSSLDFTPNIALTASARHSVLDNVASGYGVALFYSSDLSIFKLSDVAVCRIEDTPHNPHVIASPKKVKLTDDHHQFIQYIVNHVASDENSFKYD</sequence>
<comment type="similarity">
    <text evidence="1">Belongs to the LysR transcriptional regulatory family.</text>
</comment>
<dbReference type="FunFam" id="1.10.10.10:FF:000001">
    <property type="entry name" value="LysR family transcriptional regulator"/>
    <property type="match status" value="1"/>
</dbReference>
<dbReference type="InterPro" id="IPR000847">
    <property type="entry name" value="LysR_HTH_N"/>
</dbReference>
<dbReference type="Proteomes" id="UP000293142">
    <property type="component" value="Unassembled WGS sequence"/>
</dbReference>
<evidence type="ECO:0000256" key="2">
    <source>
        <dbReference type="ARBA" id="ARBA00023015"/>
    </source>
</evidence>
<dbReference type="AlphaFoldDB" id="A0A4Q9DP26"/>
<gene>
    <name evidence="6" type="ORF">EYB31_20300</name>
</gene>
<dbReference type="InterPro" id="IPR005119">
    <property type="entry name" value="LysR_subst-bd"/>
</dbReference>
<keyword evidence="7" id="KW-1185">Reference proteome</keyword>
<keyword evidence="4" id="KW-0804">Transcription</keyword>
<dbReference type="GO" id="GO:0003700">
    <property type="term" value="F:DNA-binding transcription factor activity"/>
    <property type="evidence" value="ECO:0007669"/>
    <property type="project" value="InterPro"/>
</dbReference>
<proteinExistence type="inferred from homology"/>
<dbReference type="PANTHER" id="PTHR30346">
    <property type="entry name" value="TRANSCRIPTIONAL DUAL REGULATOR HCAR-RELATED"/>
    <property type="match status" value="1"/>
</dbReference>
<evidence type="ECO:0000313" key="6">
    <source>
        <dbReference type="EMBL" id="TBL76333.1"/>
    </source>
</evidence>
<dbReference type="InterPro" id="IPR036388">
    <property type="entry name" value="WH-like_DNA-bd_sf"/>
</dbReference>
<evidence type="ECO:0000259" key="5">
    <source>
        <dbReference type="PROSITE" id="PS50931"/>
    </source>
</evidence>
<dbReference type="PROSITE" id="PS50931">
    <property type="entry name" value="HTH_LYSR"/>
    <property type="match status" value="1"/>
</dbReference>
<evidence type="ECO:0000256" key="3">
    <source>
        <dbReference type="ARBA" id="ARBA00023125"/>
    </source>
</evidence>
<evidence type="ECO:0000256" key="1">
    <source>
        <dbReference type="ARBA" id="ARBA00009437"/>
    </source>
</evidence>
<dbReference type="PANTHER" id="PTHR30346:SF0">
    <property type="entry name" value="HCA OPERON TRANSCRIPTIONAL ACTIVATOR HCAR"/>
    <property type="match status" value="1"/>
</dbReference>
<keyword evidence="2" id="KW-0805">Transcription regulation</keyword>